<dbReference type="EMBL" id="CP036266">
    <property type="protein sequence ID" value="QDT20294.1"/>
    <property type="molecule type" value="Genomic_DNA"/>
</dbReference>
<evidence type="ECO:0000256" key="1">
    <source>
        <dbReference type="SAM" id="MobiDB-lite"/>
    </source>
</evidence>
<feature type="region of interest" description="Disordered" evidence="1">
    <location>
        <begin position="84"/>
        <end position="124"/>
    </location>
</feature>
<dbReference type="Proteomes" id="UP000320421">
    <property type="component" value="Chromosome"/>
</dbReference>
<evidence type="ECO:0000256" key="2">
    <source>
        <dbReference type="SAM" id="SignalP"/>
    </source>
</evidence>
<dbReference type="AlphaFoldDB" id="A0A517WAV8"/>
<evidence type="ECO:0000313" key="4">
    <source>
        <dbReference type="EMBL" id="QDU02390.1"/>
    </source>
</evidence>
<keyword evidence="2" id="KW-0732">Signal</keyword>
<accession>A0A517WAV8</accession>
<feature type="chain" id="PRO_5044617206" description="TRASH domain-containing protein" evidence="2">
    <location>
        <begin position="25"/>
        <end position="225"/>
    </location>
</feature>
<evidence type="ECO:0000313" key="6">
    <source>
        <dbReference type="Proteomes" id="UP000320722"/>
    </source>
</evidence>
<gene>
    <name evidence="3" type="ORF">HG66A1_20790</name>
    <name evidence="4" type="ORF">V6x_20930</name>
</gene>
<feature type="compositionally biased region" description="Polar residues" evidence="1">
    <location>
        <begin position="87"/>
        <end position="124"/>
    </location>
</feature>
<dbReference type="Proteomes" id="UP000320722">
    <property type="component" value="Chromosome"/>
</dbReference>
<protein>
    <recommendedName>
        <fullName evidence="7">TRASH domain-containing protein</fullName>
    </recommendedName>
</protein>
<sequence length="225" mass="23553" precursor="true">MTCKILTTIASVAALVATAVPASANDGFTTYPSRGCGCSTNGIYSNNSNYPNGYPTAGGCSNGNCGYPNSSGYYAPAPSGFRGNYSVPLTQNRSPRQTAPPSTNPFFDSRSPYSDSRSLQPAFQSTPSFGTGEFRPALPNAVQAPSIPAGMEGIAQLSATDQVAALRQRTCPVTKEPLGSMGKPIRVTVGGQSIFVCCEGCVAAVKRNPDKYLRGASTRQHSNFR</sequence>
<dbReference type="EMBL" id="CP036347">
    <property type="protein sequence ID" value="QDU02390.1"/>
    <property type="molecule type" value="Genomic_DNA"/>
</dbReference>
<organism evidence="4 6">
    <name type="scientific">Gimesia chilikensis</name>
    <dbReference type="NCBI Taxonomy" id="2605989"/>
    <lineage>
        <taxon>Bacteria</taxon>
        <taxon>Pseudomonadati</taxon>
        <taxon>Planctomycetota</taxon>
        <taxon>Planctomycetia</taxon>
        <taxon>Planctomycetales</taxon>
        <taxon>Planctomycetaceae</taxon>
        <taxon>Gimesia</taxon>
    </lineage>
</organism>
<reference evidence="5 6" key="1">
    <citation type="submission" date="2019-02" db="EMBL/GenBank/DDBJ databases">
        <title>Deep-cultivation of Planctomycetes and their phenomic and genomic characterization uncovers novel biology.</title>
        <authorList>
            <person name="Wiegand S."/>
            <person name="Jogler M."/>
            <person name="Boedeker C."/>
            <person name="Pinto D."/>
            <person name="Vollmers J."/>
            <person name="Rivas-Marin E."/>
            <person name="Kohn T."/>
            <person name="Peeters S.H."/>
            <person name="Heuer A."/>
            <person name="Rast P."/>
            <person name="Oberbeckmann S."/>
            <person name="Bunk B."/>
            <person name="Jeske O."/>
            <person name="Meyerdierks A."/>
            <person name="Storesund J.E."/>
            <person name="Kallscheuer N."/>
            <person name="Luecker S."/>
            <person name="Lage O.M."/>
            <person name="Pohl T."/>
            <person name="Merkel B.J."/>
            <person name="Hornburger P."/>
            <person name="Mueller R.-W."/>
            <person name="Bruemmer F."/>
            <person name="Labrenz M."/>
            <person name="Spormann A.M."/>
            <person name="Op den Camp H."/>
            <person name="Overmann J."/>
            <person name="Amann R."/>
            <person name="Jetten M.S.M."/>
            <person name="Mascher T."/>
            <person name="Medema M.H."/>
            <person name="Devos D.P."/>
            <person name="Kaster A.-K."/>
            <person name="Ovreas L."/>
            <person name="Rohde M."/>
            <person name="Galperin M.Y."/>
            <person name="Jogler C."/>
        </authorList>
    </citation>
    <scope>NUCLEOTIDE SEQUENCE [LARGE SCALE GENOMIC DNA]</scope>
    <source>
        <strain evidence="3 5">HG66A1</strain>
        <strain evidence="4 6">V6</strain>
    </source>
</reference>
<evidence type="ECO:0000313" key="5">
    <source>
        <dbReference type="Proteomes" id="UP000320421"/>
    </source>
</evidence>
<evidence type="ECO:0000313" key="3">
    <source>
        <dbReference type="EMBL" id="QDT20294.1"/>
    </source>
</evidence>
<keyword evidence="5" id="KW-1185">Reference proteome</keyword>
<name>A0A517WAV8_9PLAN</name>
<feature type="signal peptide" evidence="2">
    <location>
        <begin position="1"/>
        <end position="24"/>
    </location>
</feature>
<accession>A0A517PLP8</accession>
<evidence type="ECO:0008006" key="7">
    <source>
        <dbReference type="Google" id="ProtNLM"/>
    </source>
</evidence>
<proteinExistence type="predicted"/>